<name>A0A9P4MI70_9PEZI</name>
<dbReference type="EMBL" id="ML996084">
    <property type="protein sequence ID" value="KAF2153972.1"/>
    <property type="molecule type" value="Genomic_DNA"/>
</dbReference>
<dbReference type="SUPFAM" id="SSF48452">
    <property type="entry name" value="TPR-like"/>
    <property type="match status" value="2"/>
</dbReference>
<accession>A0A9P4MI70</accession>
<keyword evidence="2" id="KW-0802">TPR repeat</keyword>
<dbReference type="GO" id="GO:0043531">
    <property type="term" value="F:ADP binding"/>
    <property type="evidence" value="ECO:0007669"/>
    <property type="project" value="InterPro"/>
</dbReference>
<evidence type="ECO:0000259" key="3">
    <source>
        <dbReference type="Pfam" id="PF25000"/>
    </source>
</evidence>
<dbReference type="InterPro" id="IPR056681">
    <property type="entry name" value="DUF7779"/>
</dbReference>
<dbReference type="Proteomes" id="UP000799439">
    <property type="component" value="Unassembled WGS sequence"/>
</dbReference>
<sequence>MDSSSAIEGTVDTHAEAIDLMEQLSLALPKFLSYETILPYNNRLEGPLLDAYTEAIRFYTICMACFGTNFPATLSTSIDGNVRDELLRTMQRIKTLFSEVDQAIDHAQDPERDWVLDDDEEGANKTERSMDFVELMKPLNGSEMDWAGNERSTLVHPMPNGINPRFWGREEILKALSHALAPEPQQTIPKCVALHGIDGVGKTQIASQFVYRNRRLFKSIMWMQADDFRTGSDTVRSIAMSLKLIDGDALSDRTLGMLRLKQWLAKPNVWARNGFNSPWLLIIDDAENMEFLCKIWPHTGQGSILMMARGAKETLSSGTKSIHVSPFNEDAASRVLLNYAGLSISDGNNMEEAAAIVRVSGGLPIVLGQIGTFIAQSRMPLKDFLPWYERNGSSTQDGSVGVNDMERISNCIWRTYLTRLDSDCWNHLTLLAYFNPDGIDGIMLMHILRHRHSARYNYLQDCDKTMHIENKLAQLGLINQEPEETEITIHRFVQSMVILSQSEAERQSLFRDVVELLISGFPETSSEDCGSQYEKWRDGKQCMPHVQRLMEVQKRYQINSPDRNRYAELLQRCALYLYENEEYRDAQDMIDAALVAFEDPTTLQYCAALCISGYIDMDMNRNHDAIAKFQRVLKTRQCQLPEAHSLIASSYNEIAVAMTETGQLAEAYEMHRKAVEIRTALPAGRLTNSYSNMAVLLLRMGKPDEAERMLAKCPDLKDLTDEAFLAFDNPRFSGDMVLLSRIRYAQGRLVDAVRLATKALGFRRHKLNSKLKACDSLFDVAYFSWKQGDIDDAITSLEHLADIAAVLLEGRQLARAHWLLSVLYDEQGRTQERDRSRQIAERLRAEIRPDLKEAPFEEGEFRKLCLFMLW</sequence>
<organism evidence="4 5">
    <name type="scientific">Myriangium duriaei CBS 260.36</name>
    <dbReference type="NCBI Taxonomy" id="1168546"/>
    <lineage>
        <taxon>Eukaryota</taxon>
        <taxon>Fungi</taxon>
        <taxon>Dikarya</taxon>
        <taxon>Ascomycota</taxon>
        <taxon>Pezizomycotina</taxon>
        <taxon>Dothideomycetes</taxon>
        <taxon>Dothideomycetidae</taxon>
        <taxon>Myriangiales</taxon>
        <taxon>Myriangiaceae</taxon>
        <taxon>Myriangium</taxon>
    </lineage>
</organism>
<feature type="domain" description="DUF7779" evidence="3">
    <location>
        <begin position="428"/>
        <end position="501"/>
    </location>
</feature>
<dbReference type="Gene3D" id="1.25.40.10">
    <property type="entry name" value="Tetratricopeptide repeat domain"/>
    <property type="match status" value="2"/>
</dbReference>
<evidence type="ECO:0000256" key="2">
    <source>
        <dbReference type="ARBA" id="ARBA00022803"/>
    </source>
</evidence>
<dbReference type="Gene3D" id="3.40.50.300">
    <property type="entry name" value="P-loop containing nucleotide triphosphate hydrolases"/>
    <property type="match status" value="1"/>
</dbReference>
<evidence type="ECO:0000256" key="1">
    <source>
        <dbReference type="ARBA" id="ARBA00022737"/>
    </source>
</evidence>
<dbReference type="OrthoDB" id="5394701at2759"/>
<keyword evidence="5" id="KW-1185">Reference proteome</keyword>
<dbReference type="InterPro" id="IPR011990">
    <property type="entry name" value="TPR-like_helical_dom_sf"/>
</dbReference>
<evidence type="ECO:0000313" key="5">
    <source>
        <dbReference type="Proteomes" id="UP000799439"/>
    </source>
</evidence>
<dbReference type="InterPro" id="IPR019734">
    <property type="entry name" value="TPR_rpt"/>
</dbReference>
<reference evidence="4" key="1">
    <citation type="journal article" date="2020" name="Stud. Mycol.">
        <title>101 Dothideomycetes genomes: a test case for predicting lifestyles and emergence of pathogens.</title>
        <authorList>
            <person name="Haridas S."/>
            <person name="Albert R."/>
            <person name="Binder M."/>
            <person name="Bloem J."/>
            <person name="Labutti K."/>
            <person name="Salamov A."/>
            <person name="Andreopoulos B."/>
            <person name="Baker S."/>
            <person name="Barry K."/>
            <person name="Bills G."/>
            <person name="Bluhm B."/>
            <person name="Cannon C."/>
            <person name="Castanera R."/>
            <person name="Culley D."/>
            <person name="Daum C."/>
            <person name="Ezra D."/>
            <person name="Gonzalez J."/>
            <person name="Henrissat B."/>
            <person name="Kuo A."/>
            <person name="Liang C."/>
            <person name="Lipzen A."/>
            <person name="Lutzoni F."/>
            <person name="Magnuson J."/>
            <person name="Mondo S."/>
            <person name="Nolan M."/>
            <person name="Ohm R."/>
            <person name="Pangilinan J."/>
            <person name="Park H.-J."/>
            <person name="Ramirez L."/>
            <person name="Alfaro M."/>
            <person name="Sun H."/>
            <person name="Tritt A."/>
            <person name="Yoshinaga Y."/>
            <person name="Zwiers L.-H."/>
            <person name="Turgeon B."/>
            <person name="Goodwin S."/>
            <person name="Spatafora J."/>
            <person name="Crous P."/>
            <person name="Grigoriev I."/>
        </authorList>
    </citation>
    <scope>NUCLEOTIDE SEQUENCE</scope>
    <source>
        <strain evidence="4">CBS 260.36</strain>
    </source>
</reference>
<dbReference type="AlphaFoldDB" id="A0A9P4MI70"/>
<dbReference type="PANTHER" id="PTHR45641">
    <property type="entry name" value="TETRATRICOPEPTIDE REPEAT PROTEIN (AFU_ORTHOLOGUE AFUA_6G03870)"/>
    <property type="match status" value="1"/>
</dbReference>
<dbReference type="InterPro" id="IPR027417">
    <property type="entry name" value="P-loop_NTPase"/>
</dbReference>
<dbReference type="Pfam" id="PF13424">
    <property type="entry name" value="TPR_12"/>
    <property type="match status" value="1"/>
</dbReference>
<proteinExistence type="predicted"/>
<evidence type="ECO:0000313" key="4">
    <source>
        <dbReference type="EMBL" id="KAF2153972.1"/>
    </source>
</evidence>
<comment type="caution">
    <text evidence="4">The sequence shown here is derived from an EMBL/GenBank/DDBJ whole genome shotgun (WGS) entry which is preliminary data.</text>
</comment>
<gene>
    <name evidence="4" type="ORF">K461DRAFT_254120</name>
</gene>
<dbReference type="SUPFAM" id="SSF52540">
    <property type="entry name" value="P-loop containing nucleoside triphosphate hydrolases"/>
    <property type="match status" value="1"/>
</dbReference>
<dbReference type="Pfam" id="PF25000">
    <property type="entry name" value="DUF7779"/>
    <property type="match status" value="1"/>
</dbReference>
<dbReference type="SMART" id="SM00028">
    <property type="entry name" value="TPR"/>
    <property type="match status" value="4"/>
</dbReference>
<protein>
    <submittedName>
        <fullName evidence="4">TPR-like protein</fullName>
    </submittedName>
</protein>
<dbReference type="PANTHER" id="PTHR45641:SF19">
    <property type="entry name" value="NEPHROCYSTIN-3"/>
    <property type="match status" value="1"/>
</dbReference>
<keyword evidence="1" id="KW-0677">Repeat</keyword>